<accession>A0A3M7R6Q6</accession>
<evidence type="ECO:0000313" key="1">
    <source>
        <dbReference type="EMBL" id="RNA18938.1"/>
    </source>
</evidence>
<proteinExistence type="predicted"/>
<reference evidence="1 2" key="1">
    <citation type="journal article" date="2018" name="Sci. Rep.">
        <title>Genomic signatures of local adaptation to the degree of environmental predictability in rotifers.</title>
        <authorList>
            <person name="Franch-Gras L."/>
            <person name="Hahn C."/>
            <person name="Garcia-Roger E.M."/>
            <person name="Carmona M.J."/>
            <person name="Serra M."/>
            <person name="Gomez A."/>
        </authorList>
    </citation>
    <scope>NUCLEOTIDE SEQUENCE [LARGE SCALE GENOMIC DNA]</scope>
    <source>
        <strain evidence="1">HYR1</strain>
    </source>
</reference>
<name>A0A3M7R6Q6_BRAPC</name>
<sequence>MNSTPEEKNEAVEFAEYLLRIGNGQELYHLDIDESNNNIKIPDDLIVKSTDKEFVERLFFSDFDVPTFSISNCYTFLPALLNFVGRRFSFSYCTI</sequence>
<protein>
    <submittedName>
        <fullName evidence="1">Uncharacterized protein</fullName>
    </submittedName>
</protein>
<dbReference type="AlphaFoldDB" id="A0A3M7R6Q6"/>
<organism evidence="1 2">
    <name type="scientific">Brachionus plicatilis</name>
    <name type="common">Marine rotifer</name>
    <name type="synonym">Brachionus muelleri</name>
    <dbReference type="NCBI Taxonomy" id="10195"/>
    <lineage>
        <taxon>Eukaryota</taxon>
        <taxon>Metazoa</taxon>
        <taxon>Spiralia</taxon>
        <taxon>Gnathifera</taxon>
        <taxon>Rotifera</taxon>
        <taxon>Eurotatoria</taxon>
        <taxon>Monogononta</taxon>
        <taxon>Pseudotrocha</taxon>
        <taxon>Ploima</taxon>
        <taxon>Brachionidae</taxon>
        <taxon>Brachionus</taxon>
    </lineage>
</organism>
<gene>
    <name evidence="1" type="ORF">BpHYR1_000602</name>
</gene>
<comment type="caution">
    <text evidence="1">The sequence shown here is derived from an EMBL/GenBank/DDBJ whole genome shotgun (WGS) entry which is preliminary data.</text>
</comment>
<evidence type="ECO:0000313" key="2">
    <source>
        <dbReference type="Proteomes" id="UP000276133"/>
    </source>
</evidence>
<dbReference type="EMBL" id="REGN01004145">
    <property type="protein sequence ID" value="RNA18938.1"/>
    <property type="molecule type" value="Genomic_DNA"/>
</dbReference>
<keyword evidence="2" id="KW-1185">Reference proteome</keyword>
<dbReference type="Proteomes" id="UP000276133">
    <property type="component" value="Unassembled WGS sequence"/>
</dbReference>